<dbReference type="AlphaFoldDB" id="A0A2P5X5H4"/>
<dbReference type="OrthoDB" id="550575at2759"/>
<dbReference type="Proteomes" id="UP000239757">
    <property type="component" value="Unassembled WGS sequence"/>
</dbReference>
<proteinExistence type="predicted"/>
<name>A0A2P5X5H4_GOSBA</name>
<evidence type="ECO:0000313" key="2">
    <source>
        <dbReference type="Proteomes" id="UP000239757"/>
    </source>
</evidence>
<evidence type="ECO:0008006" key="3">
    <source>
        <dbReference type="Google" id="ProtNLM"/>
    </source>
</evidence>
<protein>
    <recommendedName>
        <fullName evidence="3">F-box domain-containing protein</fullName>
    </recommendedName>
</protein>
<sequence length="254" mass="28539">MGKWVDLDPDIPSLILLRIPTHQRVSTASLVCKSWLSCVLDPFFWSDIDLLDWYRRHPYLKIKYVDSTVRKLIRCSKGTFRRLFSVSIGDAGFAFTANCGRCLKVLEIPMSEVNDKTVVKFAESLASLTVSNISYCSKITQVGIEAFGKNCKSWTQLKRNMPPRALERLLNTSTVNELEAMAIADSMPLLQHLHLGFGCFSERGWCNPCQLTGAGNCLLLGDPFLFTGKDEQDDGDAEYSSSDSEWKILFLHPG</sequence>
<dbReference type="InterPro" id="IPR036047">
    <property type="entry name" value="F-box-like_dom_sf"/>
</dbReference>
<gene>
    <name evidence="1" type="ORF">GOBAR_AA22085</name>
</gene>
<dbReference type="InterPro" id="IPR032675">
    <property type="entry name" value="LRR_dom_sf"/>
</dbReference>
<dbReference type="EMBL" id="KZ665634">
    <property type="protein sequence ID" value="PPR98576.1"/>
    <property type="molecule type" value="Genomic_DNA"/>
</dbReference>
<organism evidence="1 2">
    <name type="scientific">Gossypium barbadense</name>
    <name type="common">Sea Island cotton</name>
    <name type="synonym">Hibiscus barbadensis</name>
    <dbReference type="NCBI Taxonomy" id="3634"/>
    <lineage>
        <taxon>Eukaryota</taxon>
        <taxon>Viridiplantae</taxon>
        <taxon>Streptophyta</taxon>
        <taxon>Embryophyta</taxon>
        <taxon>Tracheophyta</taxon>
        <taxon>Spermatophyta</taxon>
        <taxon>Magnoliopsida</taxon>
        <taxon>eudicotyledons</taxon>
        <taxon>Gunneridae</taxon>
        <taxon>Pentapetalae</taxon>
        <taxon>rosids</taxon>
        <taxon>malvids</taxon>
        <taxon>Malvales</taxon>
        <taxon>Malvaceae</taxon>
        <taxon>Malvoideae</taxon>
        <taxon>Gossypium</taxon>
    </lineage>
</organism>
<dbReference type="SUPFAM" id="SSF52047">
    <property type="entry name" value="RNI-like"/>
    <property type="match status" value="1"/>
</dbReference>
<dbReference type="PANTHER" id="PTHR38926">
    <property type="entry name" value="F-BOX DOMAIN CONTAINING PROTEIN, EXPRESSED"/>
    <property type="match status" value="1"/>
</dbReference>
<evidence type="ECO:0000313" key="1">
    <source>
        <dbReference type="EMBL" id="PPR98576.1"/>
    </source>
</evidence>
<dbReference type="Gene3D" id="3.80.10.10">
    <property type="entry name" value="Ribonuclease Inhibitor"/>
    <property type="match status" value="1"/>
</dbReference>
<reference evidence="1 2" key="1">
    <citation type="submission" date="2015-01" db="EMBL/GenBank/DDBJ databases">
        <title>Genome of allotetraploid Gossypium barbadense reveals genomic plasticity and fiber elongation in cotton evolution.</title>
        <authorList>
            <person name="Chen X."/>
            <person name="Liu X."/>
            <person name="Zhao B."/>
            <person name="Zheng H."/>
            <person name="Hu Y."/>
            <person name="Lu G."/>
            <person name="Yang C."/>
            <person name="Chen J."/>
            <person name="Shan C."/>
            <person name="Zhang L."/>
            <person name="Zhou Y."/>
            <person name="Wang L."/>
            <person name="Guo W."/>
            <person name="Bai Y."/>
            <person name="Ruan J."/>
            <person name="Shangguan X."/>
            <person name="Mao Y."/>
            <person name="Jiang J."/>
            <person name="Zhu Y."/>
            <person name="Lei J."/>
            <person name="Kang H."/>
            <person name="Chen S."/>
            <person name="He X."/>
            <person name="Wang R."/>
            <person name="Wang Y."/>
            <person name="Chen J."/>
            <person name="Wang L."/>
            <person name="Yu S."/>
            <person name="Wang B."/>
            <person name="Wei J."/>
            <person name="Song S."/>
            <person name="Lu X."/>
            <person name="Gao Z."/>
            <person name="Gu W."/>
            <person name="Deng X."/>
            <person name="Ma D."/>
            <person name="Wang S."/>
            <person name="Liang W."/>
            <person name="Fang L."/>
            <person name="Cai C."/>
            <person name="Zhu X."/>
            <person name="Zhou B."/>
            <person name="Zhang Y."/>
            <person name="Chen Z."/>
            <person name="Xu S."/>
            <person name="Zhu R."/>
            <person name="Wang S."/>
            <person name="Zhang T."/>
            <person name="Zhao G."/>
        </authorList>
    </citation>
    <scope>NUCLEOTIDE SEQUENCE [LARGE SCALE GENOMIC DNA]</scope>
    <source>
        <strain evidence="2">cv. Xinhai21</strain>
        <tissue evidence="1">Leaf</tissue>
    </source>
</reference>
<accession>A0A2P5X5H4</accession>
<dbReference type="SUPFAM" id="SSF81383">
    <property type="entry name" value="F-box domain"/>
    <property type="match status" value="1"/>
</dbReference>
<dbReference type="PANTHER" id="PTHR38926:SF81">
    <property type="entry name" value="F-BOX DOMAIN-CONTAINING PROTEIN"/>
    <property type="match status" value="1"/>
</dbReference>